<dbReference type="SUPFAM" id="SSF46689">
    <property type="entry name" value="Homeodomain-like"/>
    <property type="match status" value="1"/>
</dbReference>
<feature type="DNA-binding region" description="H-T-H motif" evidence="4">
    <location>
        <begin position="41"/>
        <end position="60"/>
    </location>
</feature>
<dbReference type="PROSITE" id="PS50977">
    <property type="entry name" value="HTH_TETR_2"/>
    <property type="match status" value="1"/>
</dbReference>
<keyword evidence="7" id="KW-1185">Reference proteome</keyword>
<reference evidence="6" key="1">
    <citation type="submission" date="2019-10" db="EMBL/GenBank/DDBJ databases">
        <title>Nonomuraea sp. nov., isolated from Phyllanthus amarus.</title>
        <authorList>
            <person name="Klykleung N."/>
            <person name="Tanasupawat S."/>
        </authorList>
    </citation>
    <scope>NUCLEOTIDE SEQUENCE [LARGE SCALE GENOMIC DNA]</scope>
    <source>
        <strain evidence="6">3MP-10</strain>
    </source>
</reference>
<evidence type="ECO:0000313" key="6">
    <source>
        <dbReference type="EMBL" id="KAB8165206.1"/>
    </source>
</evidence>
<dbReference type="GO" id="GO:0000976">
    <property type="term" value="F:transcription cis-regulatory region binding"/>
    <property type="evidence" value="ECO:0007669"/>
    <property type="project" value="TreeGrafter"/>
</dbReference>
<dbReference type="PANTHER" id="PTHR30055">
    <property type="entry name" value="HTH-TYPE TRANSCRIPTIONAL REGULATOR RUTR"/>
    <property type="match status" value="1"/>
</dbReference>
<dbReference type="Gene3D" id="1.10.357.10">
    <property type="entry name" value="Tetracycline Repressor, domain 2"/>
    <property type="match status" value="1"/>
</dbReference>
<dbReference type="InterPro" id="IPR041347">
    <property type="entry name" value="MftR_C"/>
</dbReference>
<organism evidence="6 7">
    <name type="scientific">Streptomyces mimosae</name>
    <dbReference type="NCBI Taxonomy" id="2586635"/>
    <lineage>
        <taxon>Bacteria</taxon>
        <taxon>Bacillati</taxon>
        <taxon>Actinomycetota</taxon>
        <taxon>Actinomycetes</taxon>
        <taxon>Kitasatosporales</taxon>
        <taxon>Streptomycetaceae</taxon>
        <taxon>Streptomyces</taxon>
    </lineage>
</organism>
<evidence type="ECO:0000256" key="2">
    <source>
        <dbReference type="ARBA" id="ARBA00023125"/>
    </source>
</evidence>
<sequence length="213" mass="23096">MNATCAVSPLGLRERKKLRTRRAIRDAAYRLFAEQGFDATTVDQIAAAADVSTSTFFRYFPTKEELVLSEDASVRPLSEELAARAAEEPPLTALRNALHAGVERARSDPGALRRARQRMELIASVPSIRDRLHEAMAGPGRAALARALAARTGRGPDSLETRVLVGAILGAFREALLHWAATEPDTDVTELVDRTIDALTRDLTAARPDGPTS</sequence>
<keyword evidence="3" id="KW-0804">Transcription</keyword>
<dbReference type="PANTHER" id="PTHR30055:SF234">
    <property type="entry name" value="HTH-TYPE TRANSCRIPTIONAL REGULATOR BETI"/>
    <property type="match status" value="1"/>
</dbReference>
<comment type="caution">
    <text evidence="6">The sequence shown here is derived from an EMBL/GenBank/DDBJ whole genome shotgun (WGS) entry which is preliminary data.</text>
</comment>
<dbReference type="InterPro" id="IPR036271">
    <property type="entry name" value="Tet_transcr_reg_TetR-rel_C_sf"/>
</dbReference>
<dbReference type="PRINTS" id="PR00455">
    <property type="entry name" value="HTHTETR"/>
</dbReference>
<name>A0A5N6AB83_9ACTN</name>
<accession>A0A5N6AB83</accession>
<dbReference type="RefSeq" id="WP_139668272.1">
    <property type="nucleotide sequence ID" value="NZ_VDLY02000008.1"/>
</dbReference>
<dbReference type="Pfam" id="PF17754">
    <property type="entry name" value="TetR_C_14"/>
    <property type="match status" value="1"/>
</dbReference>
<dbReference type="GO" id="GO:0003700">
    <property type="term" value="F:DNA-binding transcription factor activity"/>
    <property type="evidence" value="ECO:0007669"/>
    <property type="project" value="TreeGrafter"/>
</dbReference>
<evidence type="ECO:0000313" key="7">
    <source>
        <dbReference type="Proteomes" id="UP000314251"/>
    </source>
</evidence>
<dbReference type="EMBL" id="VDLY02000008">
    <property type="protein sequence ID" value="KAB8165206.1"/>
    <property type="molecule type" value="Genomic_DNA"/>
</dbReference>
<dbReference type="AlphaFoldDB" id="A0A5N6AB83"/>
<dbReference type="InterPro" id="IPR001647">
    <property type="entry name" value="HTH_TetR"/>
</dbReference>
<gene>
    <name evidence="6" type="ORF">FH607_013940</name>
</gene>
<dbReference type="InterPro" id="IPR009057">
    <property type="entry name" value="Homeodomain-like_sf"/>
</dbReference>
<evidence type="ECO:0000256" key="1">
    <source>
        <dbReference type="ARBA" id="ARBA00023015"/>
    </source>
</evidence>
<dbReference type="InterPro" id="IPR050109">
    <property type="entry name" value="HTH-type_TetR-like_transc_reg"/>
</dbReference>
<proteinExistence type="predicted"/>
<dbReference type="Gene3D" id="1.10.10.60">
    <property type="entry name" value="Homeodomain-like"/>
    <property type="match status" value="1"/>
</dbReference>
<dbReference type="SUPFAM" id="SSF48498">
    <property type="entry name" value="Tetracyclin repressor-like, C-terminal domain"/>
    <property type="match status" value="1"/>
</dbReference>
<dbReference type="OrthoDB" id="8688418at2"/>
<dbReference type="Proteomes" id="UP000314251">
    <property type="component" value="Unassembled WGS sequence"/>
</dbReference>
<keyword evidence="2 4" id="KW-0238">DNA-binding</keyword>
<protein>
    <submittedName>
        <fullName evidence="6">TetR family transcriptional regulator</fullName>
    </submittedName>
</protein>
<evidence type="ECO:0000256" key="3">
    <source>
        <dbReference type="ARBA" id="ARBA00023163"/>
    </source>
</evidence>
<keyword evidence="1" id="KW-0805">Transcription regulation</keyword>
<feature type="domain" description="HTH tetR-type" evidence="5">
    <location>
        <begin position="18"/>
        <end position="78"/>
    </location>
</feature>
<evidence type="ECO:0000256" key="4">
    <source>
        <dbReference type="PROSITE-ProRule" id="PRU00335"/>
    </source>
</evidence>
<evidence type="ECO:0000259" key="5">
    <source>
        <dbReference type="PROSITE" id="PS50977"/>
    </source>
</evidence>
<dbReference type="Pfam" id="PF00440">
    <property type="entry name" value="TetR_N"/>
    <property type="match status" value="1"/>
</dbReference>